<dbReference type="Pfam" id="PF00990">
    <property type="entry name" value="GGDEF"/>
    <property type="match status" value="1"/>
</dbReference>
<dbReference type="InterPro" id="IPR043128">
    <property type="entry name" value="Rev_trsase/Diguanyl_cyclase"/>
</dbReference>
<comment type="catalytic activity">
    <reaction evidence="2">
        <text>2 GTP = 3',3'-c-di-GMP + 2 diphosphate</text>
        <dbReference type="Rhea" id="RHEA:24898"/>
        <dbReference type="ChEBI" id="CHEBI:33019"/>
        <dbReference type="ChEBI" id="CHEBI:37565"/>
        <dbReference type="ChEBI" id="CHEBI:58805"/>
        <dbReference type="EC" id="2.7.7.65"/>
    </reaction>
</comment>
<dbReference type="PANTHER" id="PTHR45138:SF9">
    <property type="entry name" value="DIGUANYLATE CYCLASE DGCM-RELATED"/>
    <property type="match status" value="1"/>
</dbReference>
<dbReference type="CDD" id="cd01949">
    <property type="entry name" value="GGDEF"/>
    <property type="match status" value="1"/>
</dbReference>
<evidence type="ECO:0000256" key="3">
    <source>
        <dbReference type="SAM" id="MobiDB-lite"/>
    </source>
</evidence>
<evidence type="ECO:0000256" key="2">
    <source>
        <dbReference type="ARBA" id="ARBA00034247"/>
    </source>
</evidence>
<dbReference type="InterPro" id="IPR029787">
    <property type="entry name" value="Nucleotide_cyclase"/>
</dbReference>
<dbReference type="SMART" id="SM00267">
    <property type="entry name" value="GGDEF"/>
    <property type="match status" value="1"/>
</dbReference>
<dbReference type="NCBIfam" id="TIGR00254">
    <property type="entry name" value="GGDEF"/>
    <property type="match status" value="1"/>
</dbReference>
<name>A0ABQ3AZ85_9GAMM</name>
<gene>
    <name evidence="5" type="ORF">GCM10011613_13670</name>
</gene>
<sequence length="234" mass="26386">MIMDAASDENGTQTLVCKRSDDTCQFLSEIVELRKEVNSLTELVRTDALTGLYNFRFFNETIALEMERTRRGTQPLSMILLDIDHFKKFNDTWGHETGNHALVHIANLIKVAVRKLDFPCRFGGEEFVILLPNSDLRQAANVAERLREMIATTPLHLTGQAPISITASLGVDQFSSTHSETSQDFVQRVDSWLYKSKDKGRNQVTYPDLTTQARTESVTQEEKNALFGAVGNED</sequence>
<proteinExistence type="predicted"/>
<evidence type="ECO:0000256" key="1">
    <source>
        <dbReference type="ARBA" id="ARBA00012528"/>
    </source>
</evidence>
<comment type="caution">
    <text evidence="5">The sequence shown here is derived from an EMBL/GenBank/DDBJ whole genome shotgun (WGS) entry which is preliminary data.</text>
</comment>
<dbReference type="EMBL" id="BMYZ01000001">
    <property type="protein sequence ID" value="GGY70467.1"/>
    <property type="molecule type" value="Genomic_DNA"/>
</dbReference>
<organism evidence="5 6">
    <name type="scientific">Cellvibrio zantedeschiae</name>
    <dbReference type="NCBI Taxonomy" id="1237077"/>
    <lineage>
        <taxon>Bacteria</taxon>
        <taxon>Pseudomonadati</taxon>
        <taxon>Pseudomonadota</taxon>
        <taxon>Gammaproteobacteria</taxon>
        <taxon>Cellvibrionales</taxon>
        <taxon>Cellvibrionaceae</taxon>
        <taxon>Cellvibrio</taxon>
    </lineage>
</organism>
<feature type="region of interest" description="Disordered" evidence="3">
    <location>
        <begin position="211"/>
        <end position="234"/>
    </location>
</feature>
<dbReference type="Proteomes" id="UP000619761">
    <property type="component" value="Unassembled WGS sequence"/>
</dbReference>
<dbReference type="PANTHER" id="PTHR45138">
    <property type="entry name" value="REGULATORY COMPONENTS OF SENSORY TRANSDUCTION SYSTEM"/>
    <property type="match status" value="1"/>
</dbReference>
<dbReference type="SUPFAM" id="SSF55073">
    <property type="entry name" value="Nucleotide cyclase"/>
    <property type="match status" value="1"/>
</dbReference>
<evidence type="ECO:0000259" key="4">
    <source>
        <dbReference type="PROSITE" id="PS50887"/>
    </source>
</evidence>
<dbReference type="InterPro" id="IPR050469">
    <property type="entry name" value="Diguanylate_Cyclase"/>
</dbReference>
<dbReference type="EC" id="2.7.7.65" evidence="1"/>
<evidence type="ECO:0000313" key="6">
    <source>
        <dbReference type="Proteomes" id="UP000619761"/>
    </source>
</evidence>
<dbReference type="Gene3D" id="3.30.70.270">
    <property type="match status" value="1"/>
</dbReference>
<protein>
    <recommendedName>
        <fullName evidence="1">diguanylate cyclase</fullName>
        <ecNumber evidence="1">2.7.7.65</ecNumber>
    </recommendedName>
</protein>
<dbReference type="InterPro" id="IPR000160">
    <property type="entry name" value="GGDEF_dom"/>
</dbReference>
<feature type="domain" description="GGDEF" evidence="4">
    <location>
        <begin position="74"/>
        <end position="209"/>
    </location>
</feature>
<evidence type="ECO:0000313" key="5">
    <source>
        <dbReference type="EMBL" id="GGY70467.1"/>
    </source>
</evidence>
<accession>A0ABQ3AZ85</accession>
<dbReference type="PROSITE" id="PS50887">
    <property type="entry name" value="GGDEF"/>
    <property type="match status" value="1"/>
</dbReference>
<keyword evidence="6" id="KW-1185">Reference proteome</keyword>
<reference evidence="6" key="1">
    <citation type="journal article" date="2019" name="Int. J. Syst. Evol. Microbiol.">
        <title>The Global Catalogue of Microorganisms (GCM) 10K type strain sequencing project: providing services to taxonomists for standard genome sequencing and annotation.</title>
        <authorList>
            <consortium name="The Broad Institute Genomics Platform"/>
            <consortium name="The Broad Institute Genome Sequencing Center for Infectious Disease"/>
            <person name="Wu L."/>
            <person name="Ma J."/>
        </authorList>
    </citation>
    <scope>NUCLEOTIDE SEQUENCE [LARGE SCALE GENOMIC DNA]</scope>
    <source>
        <strain evidence="6">KCTC 32239</strain>
    </source>
</reference>